<proteinExistence type="predicted"/>
<keyword evidence="2" id="KW-1185">Reference proteome</keyword>
<protein>
    <submittedName>
        <fullName evidence="1">Uncharacterized protein</fullName>
    </submittedName>
</protein>
<evidence type="ECO:0000313" key="2">
    <source>
        <dbReference type="Proteomes" id="UP000005237"/>
    </source>
</evidence>
<name>A0A8R1INC2_CAEJA</name>
<reference evidence="1" key="2">
    <citation type="submission" date="2022-06" db="UniProtKB">
        <authorList>
            <consortium name="EnsemblMetazoa"/>
        </authorList>
    </citation>
    <scope>IDENTIFICATION</scope>
    <source>
        <strain evidence="1">DF5081</strain>
    </source>
</reference>
<organism evidence="1 2">
    <name type="scientific">Caenorhabditis japonica</name>
    <dbReference type="NCBI Taxonomy" id="281687"/>
    <lineage>
        <taxon>Eukaryota</taxon>
        <taxon>Metazoa</taxon>
        <taxon>Ecdysozoa</taxon>
        <taxon>Nematoda</taxon>
        <taxon>Chromadorea</taxon>
        <taxon>Rhabditida</taxon>
        <taxon>Rhabditina</taxon>
        <taxon>Rhabditomorpha</taxon>
        <taxon>Rhabditoidea</taxon>
        <taxon>Rhabditidae</taxon>
        <taxon>Peloderinae</taxon>
        <taxon>Caenorhabditis</taxon>
    </lineage>
</organism>
<dbReference type="Proteomes" id="UP000005237">
    <property type="component" value="Unassembled WGS sequence"/>
</dbReference>
<dbReference type="AlphaFoldDB" id="A0A8R1INC2"/>
<evidence type="ECO:0000313" key="1">
    <source>
        <dbReference type="EnsemblMetazoa" id="CJA37459.1"/>
    </source>
</evidence>
<sequence length="72" mass="7941">MLEVKRVKNAIGDDVIVAQLSNLKRYLVTKVETLHANGTLVFDTRFGKAVHVSMTAVKLNSVWPLVASCNVM</sequence>
<dbReference type="EnsemblMetazoa" id="CJA37459.1">
    <property type="protein sequence ID" value="CJA37459.1"/>
    <property type="gene ID" value="WBGene00213306"/>
</dbReference>
<accession>A0A8R1INC2</accession>
<reference evidence="2" key="1">
    <citation type="submission" date="2010-08" db="EMBL/GenBank/DDBJ databases">
        <authorList>
            <consortium name="Caenorhabditis japonica Sequencing Consortium"/>
            <person name="Wilson R.K."/>
        </authorList>
    </citation>
    <scope>NUCLEOTIDE SEQUENCE [LARGE SCALE GENOMIC DNA]</scope>
    <source>
        <strain evidence="2">DF5081</strain>
    </source>
</reference>